<keyword evidence="5" id="KW-1015">Disulfide bond</keyword>
<evidence type="ECO:0000256" key="5">
    <source>
        <dbReference type="ARBA" id="ARBA00023157"/>
    </source>
</evidence>
<dbReference type="PANTHER" id="PTHR37969:SF3">
    <property type="entry name" value="PROTEIN CBG13131"/>
    <property type="match status" value="1"/>
</dbReference>
<feature type="signal peptide" evidence="7">
    <location>
        <begin position="1"/>
        <end position="19"/>
    </location>
</feature>
<dbReference type="Gene3D" id="3.30.1120.50">
    <property type="entry name" value="Pepsin inhibitor-3"/>
    <property type="match status" value="2"/>
</dbReference>
<organism evidence="9 10">
    <name type="scientific">Acrobeloides nanus</name>
    <dbReference type="NCBI Taxonomy" id="290746"/>
    <lineage>
        <taxon>Eukaryota</taxon>
        <taxon>Metazoa</taxon>
        <taxon>Ecdysozoa</taxon>
        <taxon>Nematoda</taxon>
        <taxon>Chromadorea</taxon>
        <taxon>Rhabditida</taxon>
        <taxon>Tylenchina</taxon>
        <taxon>Cephalobomorpha</taxon>
        <taxon>Cephaloboidea</taxon>
        <taxon>Cephalobidae</taxon>
        <taxon>Acrobeloides</taxon>
    </lineage>
</organism>
<evidence type="ECO:0000313" key="9">
    <source>
        <dbReference type="Proteomes" id="UP000887540"/>
    </source>
</evidence>
<proteinExistence type="inferred from homology"/>
<comment type="subcellular location">
    <subcellularLocation>
        <location evidence="1">Secreted</location>
    </subcellularLocation>
</comment>
<evidence type="ECO:0000313" key="10">
    <source>
        <dbReference type="WBParaSite" id="ACRNAN_scaffold2998.g29169.t1"/>
    </source>
</evidence>
<feature type="compositionally biased region" description="Polar residues" evidence="6">
    <location>
        <begin position="152"/>
        <end position="171"/>
    </location>
</feature>
<sequence>MRLCYQVLLFVGIILISESAPLTSYSKVSSVQISSTNNPACKVVGDGLYIDGVKQRDVDNREREEFDRYLTELKRYSDKILSGQSVTDLNLPFPPQQPSFCKTSKTATYTFDDCKVTNNKLYIRNIFIRDLSHYDQDQLKRFEEQMADYSAKRSTQSPEAPSFCTTSGRIY</sequence>
<reference evidence="10" key="1">
    <citation type="submission" date="2022-11" db="UniProtKB">
        <authorList>
            <consortium name="WormBaseParasite"/>
        </authorList>
    </citation>
    <scope>IDENTIFICATION</scope>
</reference>
<feature type="domain" description="Pepsin inhibitor-3-like repeated" evidence="8">
    <location>
        <begin position="94"/>
        <end position="153"/>
    </location>
</feature>
<evidence type="ECO:0000256" key="4">
    <source>
        <dbReference type="ARBA" id="ARBA00022729"/>
    </source>
</evidence>
<dbReference type="GO" id="GO:0005576">
    <property type="term" value="C:extracellular region"/>
    <property type="evidence" value="ECO:0007669"/>
    <property type="project" value="UniProtKB-SubCell"/>
</dbReference>
<name>A0A914DK63_9BILA</name>
<dbReference type="InterPro" id="IPR038412">
    <property type="entry name" value="Pepsin-I3_sf"/>
</dbReference>
<evidence type="ECO:0000256" key="7">
    <source>
        <dbReference type="SAM" id="SignalP"/>
    </source>
</evidence>
<feature type="chain" id="PRO_5037341471" evidence="7">
    <location>
        <begin position="20"/>
        <end position="171"/>
    </location>
</feature>
<dbReference type="InterPro" id="IPR051901">
    <property type="entry name" value="Protease_Inhibitor_I33"/>
</dbReference>
<dbReference type="SUPFAM" id="SSF55149">
    <property type="entry name" value="Pepsin inhibitor-3"/>
    <property type="match status" value="1"/>
</dbReference>
<accession>A0A914DK63</accession>
<keyword evidence="4 7" id="KW-0732">Signal</keyword>
<protein>
    <submittedName>
        <fullName evidence="10">Pepsin inhibitor-3-like repeated domain-containing protein</fullName>
    </submittedName>
</protein>
<dbReference type="Proteomes" id="UP000887540">
    <property type="component" value="Unplaced"/>
</dbReference>
<dbReference type="WBParaSite" id="ACRNAN_scaffold2998.g29169.t1">
    <property type="protein sequence ID" value="ACRNAN_scaffold2998.g29169.t1"/>
    <property type="gene ID" value="ACRNAN_scaffold2998.g29169"/>
</dbReference>
<evidence type="ECO:0000259" key="8">
    <source>
        <dbReference type="Pfam" id="PF06394"/>
    </source>
</evidence>
<dbReference type="AlphaFoldDB" id="A0A914DK63"/>
<evidence type="ECO:0000256" key="3">
    <source>
        <dbReference type="ARBA" id="ARBA00022525"/>
    </source>
</evidence>
<evidence type="ECO:0000256" key="1">
    <source>
        <dbReference type="ARBA" id="ARBA00004613"/>
    </source>
</evidence>
<dbReference type="Pfam" id="PF06394">
    <property type="entry name" value="Pepsin-I3"/>
    <property type="match status" value="1"/>
</dbReference>
<dbReference type="PANTHER" id="PTHR37969">
    <property type="entry name" value="PROTEIN CBG07421-RELATED"/>
    <property type="match status" value="1"/>
</dbReference>
<keyword evidence="9" id="KW-1185">Reference proteome</keyword>
<dbReference type="InterPro" id="IPR010480">
    <property type="entry name" value="Pepsin-I3"/>
</dbReference>
<keyword evidence="3" id="KW-0964">Secreted</keyword>
<evidence type="ECO:0000256" key="2">
    <source>
        <dbReference type="ARBA" id="ARBA00008019"/>
    </source>
</evidence>
<evidence type="ECO:0000256" key="6">
    <source>
        <dbReference type="SAM" id="MobiDB-lite"/>
    </source>
</evidence>
<comment type="similarity">
    <text evidence="2">Belongs to the protease inhibitor I33 family.</text>
</comment>
<feature type="region of interest" description="Disordered" evidence="6">
    <location>
        <begin position="150"/>
        <end position="171"/>
    </location>
</feature>